<dbReference type="EMBL" id="CP003364">
    <property type="protein sequence ID" value="AGA25056.1"/>
    <property type="molecule type" value="Genomic_DNA"/>
</dbReference>
<dbReference type="HOGENOM" id="CLU_1502493_0_0_0"/>
<gene>
    <name evidence="1" type="ordered locus">Sinac_0641</name>
</gene>
<evidence type="ECO:0000313" key="2">
    <source>
        <dbReference type="Proteomes" id="UP000010798"/>
    </source>
</evidence>
<dbReference type="STRING" id="886293.Sinac_0641"/>
<reference evidence="1 2" key="1">
    <citation type="submission" date="2012-02" db="EMBL/GenBank/DDBJ databases">
        <title>Complete sequence of chromosome of Singulisphaera acidiphila DSM 18658.</title>
        <authorList>
            <consortium name="US DOE Joint Genome Institute (JGI-PGF)"/>
            <person name="Lucas S."/>
            <person name="Copeland A."/>
            <person name="Lapidus A."/>
            <person name="Glavina del Rio T."/>
            <person name="Dalin E."/>
            <person name="Tice H."/>
            <person name="Bruce D."/>
            <person name="Goodwin L."/>
            <person name="Pitluck S."/>
            <person name="Peters L."/>
            <person name="Ovchinnikova G."/>
            <person name="Chertkov O."/>
            <person name="Kyrpides N."/>
            <person name="Mavromatis K."/>
            <person name="Ivanova N."/>
            <person name="Brettin T."/>
            <person name="Detter J.C."/>
            <person name="Han C."/>
            <person name="Larimer F."/>
            <person name="Land M."/>
            <person name="Hauser L."/>
            <person name="Markowitz V."/>
            <person name="Cheng J.-F."/>
            <person name="Hugenholtz P."/>
            <person name="Woyke T."/>
            <person name="Wu D."/>
            <person name="Tindall B."/>
            <person name="Pomrenke H."/>
            <person name="Brambilla E."/>
            <person name="Klenk H.-P."/>
            <person name="Eisen J.A."/>
        </authorList>
    </citation>
    <scope>NUCLEOTIDE SEQUENCE [LARGE SCALE GENOMIC DNA]</scope>
    <source>
        <strain evidence="2">ATCC BAA-1392 / DSM 18658 / VKM B-2454 / MOB10</strain>
    </source>
</reference>
<dbReference type="eggNOG" id="ENOG5031JH7">
    <property type="taxonomic scope" value="Bacteria"/>
</dbReference>
<dbReference type="KEGG" id="saci:Sinac_0641"/>
<accession>L0D8U4</accession>
<dbReference type="Proteomes" id="UP000010798">
    <property type="component" value="Chromosome"/>
</dbReference>
<evidence type="ECO:0008006" key="3">
    <source>
        <dbReference type="Google" id="ProtNLM"/>
    </source>
</evidence>
<dbReference type="AlphaFoldDB" id="L0D8U4"/>
<sequence length="179" mass="20223">MVFCGTPSFSWLDLFFVFACLVGCFVRRVIATLPESMPELCLIRLGIQVRSVRAVFYAIRLARAIDRSAAEAIVAGAGLLHSERFSLGRKHFGVWQYWRSFEDLEAWSHRPPHSEWWRQAVERMRTKGDLGIYHETFLVPRDRIESIYLDCAPAGLAVFGTTGEPVGSMTASRGRLGRG</sequence>
<name>L0D8U4_SINAD</name>
<protein>
    <recommendedName>
        <fullName evidence="3">DUF4188 domain-containing protein</fullName>
    </recommendedName>
</protein>
<dbReference type="InterPro" id="IPR025444">
    <property type="entry name" value="Monooxy_af470"/>
</dbReference>
<proteinExistence type="predicted"/>
<keyword evidence="2" id="KW-1185">Reference proteome</keyword>
<evidence type="ECO:0000313" key="1">
    <source>
        <dbReference type="EMBL" id="AGA25056.1"/>
    </source>
</evidence>
<dbReference type="Pfam" id="PF13826">
    <property type="entry name" value="Monooxy_af470-like"/>
    <property type="match status" value="1"/>
</dbReference>
<organism evidence="1 2">
    <name type="scientific">Singulisphaera acidiphila (strain ATCC BAA-1392 / DSM 18658 / VKM B-2454 / MOB10)</name>
    <dbReference type="NCBI Taxonomy" id="886293"/>
    <lineage>
        <taxon>Bacteria</taxon>
        <taxon>Pseudomonadati</taxon>
        <taxon>Planctomycetota</taxon>
        <taxon>Planctomycetia</taxon>
        <taxon>Isosphaerales</taxon>
        <taxon>Isosphaeraceae</taxon>
        <taxon>Singulisphaera</taxon>
    </lineage>
</organism>